<evidence type="ECO:0000313" key="4">
    <source>
        <dbReference type="Proteomes" id="UP001055439"/>
    </source>
</evidence>
<feature type="compositionally biased region" description="Acidic residues" evidence="1">
    <location>
        <begin position="115"/>
        <end position="125"/>
    </location>
</feature>
<evidence type="ECO:0000256" key="2">
    <source>
        <dbReference type="SAM" id="Phobius"/>
    </source>
</evidence>
<feature type="transmembrane region" description="Helical" evidence="2">
    <location>
        <begin position="62"/>
        <end position="81"/>
    </location>
</feature>
<feature type="transmembrane region" description="Helical" evidence="2">
    <location>
        <begin position="36"/>
        <end position="56"/>
    </location>
</feature>
<organism evidence="3 4">
    <name type="scientific">Musa troglodytarum</name>
    <name type="common">fe'i banana</name>
    <dbReference type="NCBI Taxonomy" id="320322"/>
    <lineage>
        <taxon>Eukaryota</taxon>
        <taxon>Viridiplantae</taxon>
        <taxon>Streptophyta</taxon>
        <taxon>Embryophyta</taxon>
        <taxon>Tracheophyta</taxon>
        <taxon>Spermatophyta</taxon>
        <taxon>Magnoliopsida</taxon>
        <taxon>Liliopsida</taxon>
        <taxon>Zingiberales</taxon>
        <taxon>Musaceae</taxon>
        <taxon>Musa</taxon>
    </lineage>
</organism>
<keyword evidence="2" id="KW-0472">Membrane</keyword>
<feature type="region of interest" description="Disordered" evidence="1">
    <location>
        <begin position="107"/>
        <end position="126"/>
    </location>
</feature>
<evidence type="ECO:0000256" key="1">
    <source>
        <dbReference type="SAM" id="MobiDB-lite"/>
    </source>
</evidence>
<keyword evidence="2" id="KW-0812">Transmembrane</keyword>
<sequence>MPTLSPSVSPSCNARWFRMAIQEKLMQAVVEHRAQLALVAALAAAVVSLLSVGPSFSAVAGFFWPLLVSTAFLLVAVAVLLRISPPPGETSGEELIDYVAGRPEDAQLAGPYEETPGEGEAEAEAEAERAKHQKWRLRMGEAVGPANEEGHREERTRCVGEVENKLASCLLLCTLFMFMPSDHL</sequence>
<proteinExistence type="predicted"/>
<dbReference type="OrthoDB" id="649865at2759"/>
<dbReference type="PANTHER" id="PTHR34125">
    <property type="entry name" value="OS01G0762900 PROTEIN"/>
    <property type="match status" value="1"/>
</dbReference>
<keyword evidence="4" id="KW-1185">Reference proteome</keyword>
<dbReference type="Proteomes" id="UP001055439">
    <property type="component" value="Chromosome 4"/>
</dbReference>
<keyword evidence="2" id="KW-1133">Transmembrane helix</keyword>
<dbReference type="EMBL" id="CP097506">
    <property type="protein sequence ID" value="URD96534.1"/>
    <property type="molecule type" value="Genomic_DNA"/>
</dbReference>
<protein>
    <submittedName>
        <fullName evidence="3">Uncharacterized protein</fullName>
    </submittedName>
</protein>
<reference evidence="3" key="1">
    <citation type="submission" date="2022-05" db="EMBL/GenBank/DDBJ databases">
        <title>The Musa troglodytarum L. genome provides insights into the mechanism of non-climacteric behaviour and enrichment of carotenoids.</title>
        <authorList>
            <person name="Wang J."/>
        </authorList>
    </citation>
    <scope>NUCLEOTIDE SEQUENCE</scope>
    <source>
        <tissue evidence="3">Leaf</tissue>
    </source>
</reference>
<name>A0A9E7FIG4_9LILI</name>
<gene>
    <name evidence="3" type="ORF">MUK42_34504</name>
</gene>
<dbReference type="AlphaFoldDB" id="A0A9E7FIG4"/>
<evidence type="ECO:0000313" key="3">
    <source>
        <dbReference type="EMBL" id="URD96534.1"/>
    </source>
</evidence>
<accession>A0A9E7FIG4</accession>
<dbReference type="PANTHER" id="PTHR34125:SF7">
    <property type="entry name" value="TRANSMEMBRANE PROTEIN"/>
    <property type="match status" value="1"/>
</dbReference>